<gene>
    <name evidence="1" type="ORF">ACFQJ6_10360</name>
</gene>
<dbReference type="Proteomes" id="UP001596407">
    <property type="component" value="Unassembled WGS sequence"/>
</dbReference>
<name>A0ABD5WRM6_9EURY</name>
<organism evidence="1 2">
    <name type="scientific">Halorussus caseinilyticus</name>
    <dbReference type="NCBI Taxonomy" id="3034025"/>
    <lineage>
        <taxon>Archaea</taxon>
        <taxon>Methanobacteriati</taxon>
        <taxon>Methanobacteriota</taxon>
        <taxon>Stenosarchaea group</taxon>
        <taxon>Halobacteria</taxon>
        <taxon>Halobacteriales</taxon>
        <taxon>Haladaptataceae</taxon>
        <taxon>Halorussus</taxon>
    </lineage>
</organism>
<evidence type="ECO:0000313" key="2">
    <source>
        <dbReference type="Proteomes" id="UP001596407"/>
    </source>
</evidence>
<proteinExistence type="predicted"/>
<sequence>MDPTFTRTTERTGIEIADPIENARFELYTSRAVDPTPVPTHEFHFPVDSAVSVETSAVAVPKPANVLVRTQSGELVADNADHVDRSLAPGAYTVELSTAPMKLYLSVESALELRHDETAVRVAFGDPTEVAIGARSFHDQPAGTVTTTDDPAGAMKAVSLLGSALKTTSPERSFPTLRGHPPLIEVGEEFDAPEGIERPDTGVRIEIPAEYEYVYPVSSLAYYLGAEVVPADRPRLVTDEGFEYDLDGPLGFEKTVGRVLRQTFFFDCVTRTEGYYQVDLHERRAVESVVDLDFADLYDRSPAERLAAYLSVPYETVAAFVPEWNLTTDVMATPDNAEVLPFVASDLALVRCPRDPTTASVNPTPEPIDEFFRGGAGGDSVTAGCASDDFTRSTMDANAAAPAQGEIFNPEPADTVEHAWVGDGFPLGANKASIESYRRRVQRSAPEKTSIEIHVVCNDERMMEEGVVEEFYGLRELLQFDVSVHYELTTDELRELLAEPADFLHYIGHVDDHGMRCPDGHLDARTLSDVNVKAFVLNACRSYTQGEALVESGSYGGVVTLAEIANSVATEIGQTLARLLNCGFSLRVALSVVKDTTAPAYQYVTVGDGGLTLCQSESGTPLHLEIESLESGRYRTKFRTYPSPSHGLGSMQKPNIAGVNTRYLASGVIDTYELSADELDSFFGLEVLPVELDGELRWSDEIRRQEL</sequence>
<dbReference type="EMBL" id="JBHSZH010000005">
    <property type="protein sequence ID" value="MFC7080458.1"/>
    <property type="molecule type" value="Genomic_DNA"/>
</dbReference>
<keyword evidence="2" id="KW-1185">Reference proteome</keyword>
<comment type="caution">
    <text evidence="1">The sequence shown here is derived from an EMBL/GenBank/DDBJ whole genome shotgun (WGS) entry which is preliminary data.</text>
</comment>
<dbReference type="AlphaFoldDB" id="A0ABD5WRM6"/>
<evidence type="ECO:0000313" key="1">
    <source>
        <dbReference type="EMBL" id="MFC7080458.1"/>
    </source>
</evidence>
<reference evidence="1 2" key="1">
    <citation type="journal article" date="2019" name="Int. J. Syst. Evol. Microbiol.">
        <title>The Global Catalogue of Microorganisms (GCM) 10K type strain sequencing project: providing services to taxonomists for standard genome sequencing and annotation.</title>
        <authorList>
            <consortium name="The Broad Institute Genomics Platform"/>
            <consortium name="The Broad Institute Genome Sequencing Center for Infectious Disease"/>
            <person name="Wu L."/>
            <person name="Ma J."/>
        </authorList>
    </citation>
    <scope>NUCLEOTIDE SEQUENCE [LARGE SCALE GENOMIC DNA]</scope>
    <source>
        <strain evidence="1 2">DT72</strain>
    </source>
</reference>
<accession>A0ABD5WRM6</accession>
<protein>
    <recommendedName>
        <fullName evidence="3">Caspase family protein</fullName>
    </recommendedName>
</protein>
<dbReference type="RefSeq" id="WP_382209692.1">
    <property type="nucleotide sequence ID" value="NZ_JBHSZH010000005.1"/>
</dbReference>
<evidence type="ECO:0008006" key="3">
    <source>
        <dbReference type="Google" id="ProtNLM"/>
    </source>
</evidence>